<dbReference type="Proteomes" id="UP000298340">
    <property type="component" value="Unassembled WGS sequence"/>
</dbReference>
<feature type="region of interest" description="Disordered" evidence="1">
    <location>
        <begin position="1"/>
        <end position="128"/>
    </location>
</feature>
<dbReference type="EMBL" id="QWDN01000580">
    <property type="protein sequence ID" value="TEB41087.1"/>
    <property type="molecule type" value="Genomic_DNA"/>
</dbReference>
<reference evidence="3 4" key="1">
    <citation type="journal article" date="2018" name="Syst. Appl. Microbiol.">
        <title>Flavobacterium circumlabens sp. nov. and Flavobacterium cupreum sp. nov., two psychrotrophic species isolated from Antarctic environmental samples.</title>
        <authorList>
            <person name="Kralova S."/>
            <person name="Busse H.J."/>
            <person name="Svec P."/>
            <person name="Maslanova I."/>
            <person name="Stankova E."/>
            <person name="Bartak M."/>
            <person name="Sedlacek I."/>
        </authorList>
    </citation>
    <scope>NUCLEOTIDE SEQUENCE [LARGE SCALE GENOMIC DNA]</scope>
    <source>
        <strain evidence="3 4">CCM 8828</strain>
    </source>
</reference>
<accession>A0A4Y7U3R9</accession>
<gene>
    <name evidence="3" type="ORF">D0809_27315</name>
</gene>
<dbReference type="Pfam" id="PF08428">
    <property type="entry name" value="Rib"/>
    <property type="match status" value="2"/>
</dbReference>
<comment type="caution">
    <text evidence="3">The sequence shown here is derived from an EMBL/GenBank/DDBJ whole genome shotgun (WGS) entry which is preliminary data.</text>
</comment>
<sequence length="128" mass="13569">NTPGRTDVSVTVTYPDGTTDEITVPVTVGEQPQNDQYEPTAGEVEKPYGEGTTEEDVTSKVTVPGYPEDGEQPVITVNNPSELPDGNTPGRTDVSVTVTYPDGTTDEITVPVTVGEQPQNDQYEPTAG</sequence>
<feature type="domain" description="Rib" evidence="2">
    <location>
        <begin position="2"/>
        <end position="29"/>
    </location>
</feature>
<feature type="non-terminal residue" evidence="3">
    <location>
        <position position="1"/>
    </location>
</feature>
<evidence type="ECO:0000313" key="4">
    <source>
        <dbReference type="Proteomes" id="UP000298340"/>
    </source>
</evidence>
<dbReference type="InterPro" id="IPR059115">
    <property type="entry name" value="Rib"/>
</dbReference>
<feature type="compositionally biased region" description="Polar residues" evidence="1">
    <location>
        <begin position="116"/>
        <end position="128"/>
    </location>
</feature>
<protein>
    <recommendedName>
        <fullName evidence="2">Rib domain-containing protein</fullName>
    </recommendedName>
</protein>
<evidence type="ECO:0000256" key="1">
    <source>
        <dbReference type="SAM" id="MobiDB-lite"/>
    </source>
</evidence>
<proteinExistence type="predicted"/>
<dbReference type="AlphaFoldDB" id="A0A4Y7U3R9"/>
<evidence type="ECO:0000313" key="3">
    <source>
        <dbReference type="EMBL" id="TEB41087.1"/>
    </source>
</evidence>
<feature type="compositionally biased region" description="Polar residues" evidence="1">
    <location>
        <begin position="1"/>
        <end position="12"/>
    </location>
</feature>
<name>A0A4Y7U3R9_9FLAO</name>
<feature type="non-terminal residue" evidence="3">
    <location>
        <position position="128"/>
    </location>
</feature>
<feature type="domain" description="Rib" evidence="2">
    <location>
        <begin position="33"/>
        <end position="115"/>
    </location>
</feature>
<organism evidence="3 4">
    <name type="scientific">Flavobacterium circumlabens</name>
    <dbReference type="NCBI Taxonomy" id="2133765"/>
    <lineage>
        <taxon>Bacteria</taxon>
        <taxon>Pseudomonadati</taxon>
        <taxon>Bacteroidota</taxon>
        <taxon>Flavobacteriia</taxon>
        <taxon>Flavobacteriales</taxon>
        <taxon>Flavobacteriaceae</taxon>
        <taxon>Flavobacterium</taxon>
    </lineage>
</organism>
<evidence type="ECO:0000259" key="2">
    <source>
        <dbReference type="Pfam" id="PF08428"/>
    </source>
</evidence>